<protein>
    <submittedName>
        <fullName evidence="1">Uncharacterized protein</fullName>
    </submittedName>
</protein>
<reference evidence="1 2" key="1">
    <citation type="submission" date="2015-09" db="EMBL/GenBank/DDBJ databases">
        <authorList>
            <consortium name="Pathogen Informatics"/>
        </authorList>
    </citation>
    <scope>NUCLEOTIDE SEQUENCE [LARGE SCALE GENOMIC DNA]</scope>
    <source>
        <strain evidence="1 2">2789STDY5834876</strain>
    </source>
</reference>
<name>A0A173Z5T4_9FIRM</name>
<dbReference type="EMBL" id="CYZU01000002">
    <property type="protein sequence ID" value="CUN70846.1"/>
    <property type="molecule type" value="Genomic_DNA"/>
</dbReference>
<dbReference type="AlphaFoldDB" id="A0A173Z5T4"/>
<proteinExistence type="predicted"/>
<dbReference type="STRING" id="39482.ERS852491_00291"/>
<organism evidence="1 2">
    <name type="scientific">Faecalicatena contorta</name>
    <dbReference type="NCBI Taxonomy" id="39482"/>
    <lineage>
        <taxon>Bacteria</taxon>
        <taxon>Bacillati</taxon>
        <taxon>Bacillota</taxon>
        <taxon>Clostridia</taxon>
        <taxon>Lachnospirales</taxon>
        <taxon>Lachnospiraceae</taxon>
        <taxon>Faecalicatena</taxon>
    </lineage>
</organism>
<accession>A0A173Z5T4</accession>
<evidence type="ECO:0000313" key="1">
    <source>
        <dbReference type="EMBL" id="CUN70846.1"/>
    </source>
</evidence>
<dbReference type="OrthoDB" id="9988176at2"/>
<gene>
    <name evidence="1" type="ORF">ERS852491_00291</name>
</gene>
<dbReference type="GeneID" id="75051339"/>
<sequence length="86" mass="9722">MVKMNEIIPRVVIKETINGTEISINGKVVEGVQKYSVEHEGGKLPVLHLYLIAANMELNEKMIPALPEVFKDFYEPVHKDNSESTQ</sequence>
<dbReference type="RefSeq" id="WP_018595903.1">
    <property type="nucleotide sequence ID" value="NZ_CYZU01000002.1"/>
</dbReference>
<dbReference type="Proteomes" id="UP000095544">
    <property type="component" value="Unassembled WGS sequence"/>
</dbReference>
<evidence type="ECO:0000313" key="2">
    <source>
        <dbReference type="Proteomes" id="UP000095544"/>
    </source>
</evidence>